<proteinExistence type="inferred from homology"/>
<dbReference type="InterPro" id="IPR015433">
    <property type="entry name" value="PI3/4_kinase"/>
</dbReference>
<evidence type="ECO:0000259" key="8">
    <source>
        <dbReference type="PROSITE" id="PS50290"/>
    </source>
</evidence>
<keyword evidence="6" id="KW-0418">Kinase</keyword>
<dbReference type="SUPFAM" id="SSF56112">
    <property type="entry name" value="Protein kinase-like (PK-like)"/>
    <property type="match status" value="1"/>
</dbReference>
<dbReference type="EC" id="2.7.1.67" evidence="3"/>
<comment type="similarity">
    <text evidence="2">Belongs to the PI3/PI4-kinase family. Type III PI4K subfamily.</text>
</comment>
<evidence type="ECO:0000256" key="3">
    <source>
        <dbReference type="ARBA" id="ARBA00012169"/>
    </source>
</evidence>
<dbReference type="SUPFAM" id="SSF48371">
    <property type="entry name" value="ARM repeat"/>
    <property type="match status" value="2"/>
</dbReference>
<protein>
    <recommendedName>
        <fullName evidence="3">1-phosphatidylinositol 4-kinase</fullName>
        <ecNumber evidence="3">2.7.1.67</ecNumber>
    </recommendedName>
</protein>
<evidence type="ECO:0000256" key="1">
    <source>
        <dbReference type="ARBA" id="ARBA00001686"/>
    </source>
</evidence>
<evidence type="ECO:0000313" key="11">
    <source>
        <dbReference type="Proteomes" id="UP001153365"/>
    </source>
</evidence>
<reference evidence="10" key="1">
    <citation type="submission" date="2022-06" db="EMBL/GenBank/DDBJ databases">
        <authorList>
            <consortium name="SYNGENTA / RWTH Aachen University"/>
        </authorList>
    </citation>
    <scope>NUCLEOTIDE SEQUENCE</scope>
</reference>
<dbReference type="SMART" id="SM00146">
    <property type="entry name" value="PI3Kc"/>
    <property type="match status" value="1"/>
</dbReference>
<dbReference type="InterPro" id="IPR016024">
    <property type="entry name" value="ARM-type_fold"/>
</dbReference>
<gene>
    <name evidence="10" type="ORF">PPACK8108_LOCUS3895</name>
</gene>
<dbReference type="GO" id="GO:0046854">
    <property type="term" value="P:phosphatidylinositol phosphate biosynthetic process"/>
    <property type="evidence" value="ECO:0007669"/>
    <property type="project" value="InterPro"/>
</dbReference>
<dbReference type="PANTHER" id="PTHR10048">
    <property type="entry name" value="PHOSPHATIDYLINOSITOL KINASE"/>
    <property type="match status" value="1"/>
</dbReference>
<evidence type="ECO:0000256" key="6">
    <source>
        <dbReference type="ARBA" id="ARBA00022777"/>
    </source>
</evidence>
<dbReference type="InterPro" id="IPR001263">
    <property type="entry name" value="PI3K_accessory_dom"/>
</dbReference>
<dbReference type="FunFam" id="3.30.1010.10:FF:000014">
    <property type="entry name" value="Phosphatidylinositol 4-kinase STT4"/>
    <property type="match status" value="1"/>
</dbReference>
<dbReference type="Pfam" id="PF00454">
    <property type="entry name" value="PI3_PI4_kinase"/>
    <property type="match status" value="1"/>
</dbReference>
<dbReference type="Gene3D" id="1.10.1070.11">
    <property type="entry name" value="Phosphatidylinositol 3-/4-kinase, catalytic domain"/>
    <property type="match status" value="1"/>
</dbReference>
<feature type="domain" description="PIK helical" evidence="9">
    <location>
        <begin position="1416"/>
        <end position="1607"/>
    </location>
</feature>
<dbReference type="Gene3D" id="3.30.1010.10">
    <property type="entry name" value="Phosphatidylinositol 3-kinase Catalytic Subunit, Chain A, domain 4"/>
    <property type="match status" value="1"/>
</dbReference>
<dbReference type="InterPro" id="IPR000403">
    <property type="entry name" value="PI3/4_kinase_cat_dom"/>
</dbReference>
<dbReference type="EMBL" id="CALTRL010000694">
    <property type="protein sequence ID" value="CAH7669300.1"/>
    <property type="molecule type" value="Genomic_DNA"/>
</dbReference>
<keyword evidence="5" id="KW-0547">Nucleotide-binding</keyword>
<dbReference type="PROSITE" id="PS51545">
    <property type="entry name" value="PIK_HELICAL"/>
    <property type="match status" value="1"/>
</dbReference>
<dbReference type="GO" id="GO:0005737">
    <property type="term" value="C:cytoplasm"/>
    <property type="evidence" value="ECO:0007669"/>
    <property type="project" value="TreeGrafter"/>
</dbReference>
<organism evidence="10 11">
    <name type="scientific">Phakopsora pachyrhizi</name>
    <name type="common">Asian soybean rust disease fungus</name>
    <dbReference type="NCBI Taxonomy" id="170000"/>
    <lineage>
        <taxon>Eukaryota</taxon>
        <taxon>Fungi</taxon>
        <taxon>Dikarya</taxon>
        <taxon>Basidiomycota</taxon>
        <taxon>Pucciniomycotina</taxon>
        <taxon>Pucciniomycetes</taxon>
        <taxon>Pucciniales</taxon>
        <taxon>Phakopsoraceae</taxon>
        <taxon>Phakopsora</taxon>
    </lineage>
</organism>
<dbReference type="InterPro" id="IPR011009">
    <property type="entry name" value="Kinase-like_dom_sf"/>
</dbReference>
<keyword evidence="7" id="KW-0067">ATP-binding</keyword>
<dbReference type="GO" id="GO:0005886">
    <property type="term" value="C:plasma membrane"/>
    <property type="evidence" value="ECO:0007669"/>
    <property type="project" value="TreeGrafter"/>
</dbReference>
<dbReference type="Pfam" id="PF19274">
    <property type="entry name" value="PI4K_N"/>
    <property type="match status" value="2"/>
</dbReference>
<dbReference type="FunFam" id="1.10.1070.11:FF:000012">
    <property type="entry name" value="Phosphatidylinositol 4-kinase alpha 1"/>
    <property type="match status" value="1"/>
</dbReference>
<evidence type="ECO:0000256" key="7">
    <source>
        <dbReference type="ARBA" id="ARBA00022840"/>
    </source>
</evidence>
<dbReference type="PROSITE" id="PS00916">
    <property type="entry name" value="PI3_4_KINASE_2"/>
    <property type="match status" value="1"/>
</dbReference>
<evidence type="ECO:0000259" key="9">
    <source>
        <dbReference type="PROSITE" id="PS51545"/>
    </source>
</evidence>
<comment type="catalytic activity">
    <reaction evidence="1">
        <text>a 1,2-diacyl-sn-glycero-3-phospho-(1D-myo-inositol) + ATP = a 1,2-diacyl-sn-glycero-3-phospho-(1D-myo-inositol 4-phosphate) + ADP + H(+)</text>
        <dbReference type="Rhea" id="RHEA:19877"/>
        <dbReference type="ChEBI" id="CHEBI:15378"/>
        <dbReference type="ChEBI" id="CHEBI:30616"/>
        <dbReference type="ChEBI" id="CHEBI:57880"/>
        <dbReference type="ChEBI" id="CHEBI:58178"/>
        <dbReference type="ChEBI" id="CHEBI:456216"/>
        <dbReference type="EC" id="2.7.1.67"/>
    </reaction>
</comment>
<dbReference type="InterPro" id="IPR018936">
    <property type="entry name" value="PI3/4_kinase_CS"/>
</dbReference>
<dbReference type="CDD" id="cd05167">
    <property type="entry name" value="PI4Kc_III_alpha"/>
    <property type="match status" value="1"/>
</dbReference>
<dbReference type="GO" id="GO:0005524">
    <property type="term" value="F:ATP binding"/>
    <property type="evidence" value="ECO:0007669"/>
    <property type="project" value="UniProtKB-KW"/>
</dbReference>
<feature type="domain" description="PI3K/PI4K catalytic" evidence="8">
    <location>
        <begin position="1708"/>
        <end position="1970"/>
    </location>
</feature>
<evidence type="ECO:0000313" key="10">
    <source>
        <dbReference type="EMBL" id="CAH7669300.1"/>
    </source>
</evidence>
<evidence type="ECO:0000256" key="5">
    <source>
        <dbReference type="ARBA" id="ARBA00022741"/>
    </source>
</evidence>
<sequence>MDSLDLNTHTDILLSLAESYALSKTDNEPVQILNKLPPKQVLSKGKIKQDAEPSSMADQEDGLRLTNLQAYHVIAYAAYISHSVVNQVPIHSKSITRICDLLKDLTSWSIEFNLRSAENIEEWPLADEIAYRLMTAGLQAGSSVSEGDRSILVETFVTLMDQVTEKIVNGHPSRIVSHHLPVLSGMGRALSQSHFPFTPEAFAQLFPSLTDSPLVSPSSQQLEKNISIFKSASDPYLSDYRDIERLKARYDLVGSPLTPQMITHSVLQQCRHVLERCLISSDLLMSSEEGSRDRLNDSSWNQLMLMPIKEKGIGSNVSAIQDVNSRSMSLFSEFCASYQKTLVAEDLEEYVVETICETIKLSTVSALALGLVSDEVFEQLLLLHSEEAALSHPHVQVSATESLVILAQNFPHLVNRITEAIRTYIISPLPPPDLAPPIVNDRPRKSVLSAAMALAQCVKLNPSKESSKALMYALMNHINTSEVNITTPNGSGLANSGLDSRKSYGNTFSPAIQQLVSINALHALVILLDQEDQAELNSTMVPILLLRLKGASFELEAAILISISHLALNINKQCFQDVISALAFINKNIGLEPSENTSPEAFFQSGLHRAQCELARGLIDKPELIELYLTEFLTLFIDKGKSIQTSFSALPSQQFLINHLGVLIPTISNLLHSNSPYNPRQTSSVKLSELFRNFWYFCVLFDFLLFPKKTQVNQGGHISSQEWLLPALRQIAARSPTLTHLTPTDYLTTQLDYNPILKFSDASLSATPSKVNRSSSTNLANSYQATVEQAKKQELANLIPTHSGHIRALNFVQTMFLLTTARLETFRAEVFRVSNILEYLSHASPSDIDANNLFGCLVTISERVLDTFVSSFQQRAVRHKEVTHIHEEILEVLKSTCHFSSRIRSVALRYCQDIITSFPSLLCNFETICAMLELLTLLRVSCEGEYEDEYSPRYTFHSERANLTIDLVDDYYVRHQILDDLHKAVRRWLSLAISRSTLEMRNIFLKYLDGTLTPNTVSSVGNIEMGKSIALEMAKMIPTHSQLSTLPIWGNWTADLSNDLARSFSNRMFYNGQAMYLSSLPEVEYRATLKQIKEELSSMSRSLKQGGKRPSPSFLTTVLYKAGSHVVASSKPDPEILSRIISIPIRSFTPFSCSLGLELWTWLIDAKPEVEIKLVTEVLNMWDWTLRRRKGLFSNAHDLDYPLNQSIQFTSTDRAEMQHHHNTIKRMLKPHSVLIDFISSRFQAARYKSRSIVLATMRLLKNSFESVHLWTLHPLSRELRARLIIFGFSICQGSRMEDSVEHLLRGQCYSAAFNWFCQPLSFGFASSRLQHESELRLLQELLEMVKVDQLVNAYRLSSLDSKSNQPMVNDHAVVAALGHSQRKHLLELFLEHEIICLTVWHNPLSDPKKRKDLEASVAKSTGEAKWRETVRAAWAIKPELAFRLSERFKNGFIEQEISFLVKEFPRQARSISEALPYFVGSSTGPCHFDLAIIPSLHHILYWKKAPVVTALTYFLPQYDSDPILLQYAMRVLEEHPVDVTFFYIPQVVQALRTDKLGYVERFICETAQVSQLFCHQIIWNMKANTLKGDETAEPDSMKPTLERIISLIVNSLSGESKKFYEVEFKFFDEVTGISKTLKQYLKKDKSEKKAKITEELSKIKLVEGVYLPSNPDGTVVDIDRNSGRPLQSHAKTPFLASFKVHREKMIHLEDETDENGEVTDIKRGVDIWQAAIFKVGDDCRQDLLALQIIAIHKTIYESMCLDLHLVPYRVTATAPGCGVIDVIPDATSRDEMGRAKINDLNSFFIGKFGPTDSIAYQNARMNFIRSMAAYSVMCYLIQIKDRHNGNIMIDGEGHITHVDFGFLFDIGPGGIKFEPNSFKLTGEMIVLMGGQHSAGFRYFQELVIKAFLIARPFSKEIVTCVKLMSETQLPSFKGEGTINRLLDRFKPNLTEREAAVYMQGVINNAKQNGFSLLYDEFQWMTNEIPYTQRDWISRAS</sequence>
<dbReference type="InterPro" id="IPR045495">
    <property type="entry name" value="PI4K_N"/>
</dbReference>
<dbReference type="Gene3D" id="1.25.40.70">
    <property type="entry name" value="Phosphatidylinositol 3-kinase, accessory domain (PIK)"/>
    <property type="match status" value="1"/>
</dbReference>
<dbReference type="PROSITE" id="PS00915">
    <property type="entry name" value="PI3_4_KINASE_1"/>
    <property type="match status" value="1"/>
</dbReference>
<dbReference type="InterPro" id="IPR036940">
    <property type="entry name" value="PI3/4_kinase_cat_sf"/>
</dbReference>
<dbReference type="SMART" id="SM00145">
    <property type="entry name" value="PI3Ka"/>
    <property type="match status" value="1"/>
</dbReference>
<dbReference type="Pfam" id="PF00613">
    <property type="entry name" value="PI3Ka"/>
    <property type="match status" value="1"/>
</dbReference>
<keyword evidence="11" id="KW-1185">Reference proteome</keyword>
<accession>A0AAV0AN34</accession>
<keyword evidence="4" id="KW-0808">Transferase</keyword>
<dbReference type="GO" id="GO:0048015">
    <property type="term" value="P:phosphatidylinositol-mediated signaling"/>
    <property type="evidence" value="ECO:0007669"/>
    <property type="project" value="TreeGrafter"/>
</dbReference>
<dbReference type="PANTHER" id="PTHR10048:SF15">
    <property type="entry name" value="PHOSPHATIDYLINOSITOL 4-KINASE ALPHA"/>
    <property type="match status" value="1"/>
</dbReference>
<dbReference type="GO" id="GO:0004430">
    <property type="term" value="F:1-phosphatidylinositol 4-kinase activity"/>
    <property type="evidence" value="ECO:0007669"/>
    <property type="project" value="UniProtKB-EC"/>
</dbReference>
<evidence type="ECO:0000256" key="2">
    <source>
        <dbReference type="ARBA" id="ARBA00006209"/>
    </source>
</evidence>
<name>A0AAV0AN34_PHAPC</name>
<evidence type="ECO:0000256" key="4">
    <source>
        <dbReference type="ARBA" id="ARBA00022679"/>
    </source>
</evidence>
<dbReference type="FunFam" id="1.25.40.70:FF:000011">
    <property type="entry name" value="Phosphatidylinositol 4-kinase alpha"/>
    <property type="match status" value="1"/>
</dbReference>
<dbReference type="PROSITE" id="PS50290">
    <property type="entry name" value="PI3_4_KINASE_3"/>
    <property type="match status" value="1"/>
</dbReference>
<dbReference type="InterPro" id="IPR042236">
    <property type="entry name" value="PI3K_accessory_sf"/>
</dbReference>
<comment type="caution">
    <text evidence="10">The sequence shown here is derived from an EMBL/GenBank/DDBJ whole genome shotgun (WGS) entry which is preliminary data.</text>
</comment>
<dbReference type="Proteomes" id="UP001153365">
    <property type="component" value="Unassembled WGS sequence"/>
</dbReference>